<dbReference type="Proteomes" id="UP000821865">
    <property type="component" value="Chromosome 10"/>
</dbReference>
<evidence type="ECO:0000313" key="2">
    <source>
        <dbReference type="Proteomes" id="UP000821865"/>
    </source>
</evidence>
<sequence>MADEVINEGHILDSDVNEFLRKGLQRLRPDDEATNSASETDESMQQGADLEYNDKLSDKDAALLRRLLSSGTPVKKLWIFECSHGAFKVAFDGLEECPSLQEVLLFHLDCEGKDLGIHLSGAFRSLRSLDLRCINTGSGFAKDIASYIQENKSLRELSLWNSCGGDEGAAALIDVLTANETIKRFTLAAMELSSDTLIGFTKMLASNSTLELVDLFDVCPVKKDQVSRLLEKEQYASAFKRLRFLWPEELLPQLTRLLREQACNPELSVSVTSSVDEAILREFFDAVAEDTTLRMLQFYPREDVFDALADGIASVVKRTKTLQEICNAMCVQQGKERQLVSVLDALKENHSVTRFTMYVELLTPEIATSLSELLSVNNTLNYVAICYYWGILPGEVETILKGLRNNYTLTGLIVSWDPDDSDGITEMEGLLKRNVRLQKKAAEFVISGGVDVSDEEGADALRKLRSSAGLVEKIVEMADEVINEGHTQDTDVKEFFRKGLQTLRPDDEANPAGVTDESMQQGADLEYTEKLSETDAALLRRLLSSGTAVRKLCIFEMSHGALKVAFDGLEECPSLQEVQLLQLDCEGKDLGIHLSGALRNLRSLDLRCDNTGSGFAKEIASYIQENKSLRELSLWNSCGGDEGAAALIEVLTANETIKRFTLAAMELSSDTLIGFAKMLAFNSTLELVDLFDVCPAKKDQVSRLLEKEQYASAFKKLRILWPEELLPQLTRLLREQACNPELSVSVTSSVDEAILREFFDAVAEDTTLRMLHFYPSEEVFDALAHGIASVVKRTKTLQEICNLMRVQQGKERQLVSVLNALKENRSVTRFTMYAELLTAEIATSLSELLAVNNTLNDVAICEYWGILPEEVETILKGLRNNYTLTGLMVSWDPDDSDGITEMEELLERNVRLQKKAAEFVVSGCGDVSDEEGADALRKLRSSAGLVEKVRKLTGKTTEAALKEIQLALARLSV</sequence>
<organism evidence="1 2">
    <name type="scientific">Dermacentor silvarum</name>
    <name type="common">Tick</name>
    <dbReference type="NCBI Taxonomy" id="543639"/>
    <lineage>
        <taxon>Eukaryota</taxon>
        <taxon>Metazoa</taxon>
        <taxon>Ecdysozoa</taxon>
        <taxon>Arthropoda</taxon>
        <taxon>Chelicerata</taxon>
        <taxon>Arachnida</taxon>
        <taxon>Acari</taxon>
        <taxon>Parasitiformes</taxon>
        <taxon>Ixodida</taxon>
        <taxon>Ixodoidea</taxon>
        <taxon>Ixodidae</taxon>
        <taxon>Rhipicephalinae</taxon>
        <taxon>Dermacentor</taxon>
    </lineage>
</organism>
<proteinExistence type="predicted"/>
<keyword evidence="2" id="KW-1185">Reference proteome</keyword>
<evidence type="ECO:0000313" key="1">
    <source>
        <dbReference type="EMBL" id="KAH7975265.1"/>
    </source>
</evidence>
<reference evidence="1" key="1">
    <citation type="submission" date="2020-05" db="EMBL/GenBank/DDBJ databases">
        <title>Large-scale comparative analyses of tick genomes elucidate their genetic diversity and vector capacities.</title>
        <authorList>
            <person name="Jia N."/>
            <person name="Wang J."/>
            <person name="Shi W."/>
            <person name="Du L."/>
            <person name="Sun Y."/>
            <person name="Zhan W."/>
            <person name="Jiang J."/>
            <person name="Wang Q."/>
            <person name="Zhang B."/>
            <person name="Ji P."/>
            <person name="Sakyi L.B."/>
            <person name="Cui X."/>
            <person name="Yuan T."/>
            <person name="Jiang B."/>
            <person name="Yang W."/>
            <person name="Lam T.T.-Y."/>
            <person name="Chang Q."/>
            <person name="Ding S."/>
            <person name="Wang X."/>
            <person name="Zhu J."/>
            <person name="Ruan X."/>
            <person name="Zhao L."/>
            <person name="Wei J."/>
            <person name="Que T."/>
            <person name="Du C."/>
            <person name="Cheng J."/>
            <person name="Dai P."/>
            <person name="Han X."/>
            <person name="Huang E."/>
            <person name="Gao Y."/>
            <person name="Liu J."/>
            <person name="Shao H."/>
            <person name="Ye R."/>
            <person name="Li L."/>
            <person name="Wei W."/>
            <person name="Wang X."/>
            <person name="Wang C."/>
            <person name="Yang T."/>
            <person name="Huo Q."/>
            <person name="Li W."/>
            <person name="Guo W."/>
            <person name="Chen H."/>
            <person name="Zhou L."/>
            <person name="Ni X."/>
            <person name="Tian J."/>
            <person name="Zhou Y."/>
            <person name="Sheng Y."/>
            <person name="Liu T."/>
            <person name="Pan Y."/>
            <person name="Xia L."/>
            <person name="Li J."/>
            <person name="Zhao F."/>
            <person name="Cao W."/>
        </authorList>
    </citation>
    <scope>NUCLEOTIDE SEQUENCE</scope>
    <source>
        <strain evidence="1">Dsil-2018</strain>
    </source>
</reference>
<name>A0ACB8DRX1_DERSI</name>
<dbReference type="EMBL" id="CM023479">
    <property type="protein sequence ID" value="KAH7975265.1"/>
    <property type="molecule type" value="Genomic_DNA"/>
</dbReference>
<accession>A0ACB8DRX1</accession>
<protein>
    <submittedName>
        <fullName evidence="1">Uncharacterized protein</fullName>
    </submittedName>
</protein>
<comment type="caution">
    <text evidence="1">The sequence shown here is derived from an EMBL/GenBank/DDBJ whole genome shotgun (WGS) entry which is preliminary data.</text>
</comment>
<gene>
    <name evidence="1" type="ORF">HPB49_025455</name>
</gene>